<feature type="region of interest" description="Disordered" evidence="6">
    <location>
        <begin position="497"/>
        <end position="526"/>
    </location>
</feature>
<evidence type="ECO:0000256" key="6">
    <source>
        <dbReference type="SAM" id="MobiDB-lite"/>
    </source>
</evidence>
<dbReference type="Pfam" id="PF23044">
    <property type="entry name" value="SH3-C_UBE2O"/>
    <property type="match status" value="1"/>
</dbReference>
<dbReference type="Proteomes" id="UP000663760">
    <property type="component" value="Chromosome 9"/>
</dbReference>
<dbReference type="PROSITE" id="PS50127">
    <property type="entry name" value="UBC_2"/>
    <property type="match status" value="1"/>
</dbReference>
<dbReference type="CDD" id="cd23837">
    <property type="entry name" value="UBCc_UBE2O"/>
    <property type="match status" value="1"/>
</dbReference>
<keyword evidence="9" id="KW-1185">Reference proteome</keyword>
<sequence length="933" mass="104213">MNMLYSDSDWESYSDNSDNEDQYSNESVFGGHARSILSSLDASIRKIDDFLSLDRGFVRGEFVSSVSDQSGQIGRVVNVDMIVELEDGYGEAIKDVDGKIILSICSFSVGDYVIHGPWLGRVDKVCDVVTVLFDDGAKCQICTEDPENLMLLSANALEDAPFPYYPGQRVKMRRSTLFDSARWLCDAWNGSQDEGTVCKTEVGLIHVNWLASVVAACNLTSAPPPVQDPKDLTLLSCYSHTTWQPGDWCKLPHDFFQNLQTGMQEHISQGFNPRCSRKMQKVGMKDIACDHAYVIAKTRTKLDISWQDGSHSEGVDPGTLFPVNNVGDQDFWPEQIVLEKAISEDGRVSSNQRLGVVKYVDAKERTVKVRWIPDLDNSDGLNSDFVEETVSAYELVEHPDYNYRLGDIVFRHLLRYDHLEENFHATQPDRQTKMHEVSPSYSKPMVNFHGDYSSRYLSCIGNVVGFKDGDIEVRWASGIQSKAKPSEVYGLDKLATASSTPENSSEVTDENEQDRQPWNGKERDLPGNCVYGSLEDSRKKLWDVQFDFLPRAAIGFLSNVATVLVGYHGSLSLSSTKMPGRINDRDESWKLSLETSASQINEKPEYRLIHPEDVTQHDEILQQTSLENQVSAGVHGTLVESASSAKADWFEQFGFANDYSDHHFIDGVSSQVRSSWLKKIQQEWNILEKNLPETIYVRVYEERMDLMRAAIIGTSGTPYHDGLFFFDICFPPDYPHEPPLVHYHSGGLRLNPNLYESGKVCLSLLKTWTGTESEVWNPEGSTILQVLLSLQALVLNDKPYFNEAGYDRQVGKADGERNAVTYNENAFLLSCKSMLFLLKNPPKSFETFVVEHFARRSQQILLACKAYMDGAAQVAAPPEAAGSSSTGFKIMLTKLFPKLVSAFAEVSADCSTWLDGGGGGGGAIDLVKQQSGE</sequence>
<keyword evidence="4" id="KW-0833">Ubl conjugation pathway</keyword>
<dbReference type="Pfam" id="PF23046">
    <property type="entry name" value="tSH3-B_UBE2O"/>
    <property type="match status" value="1"/>
</dbReference>
<gene>
    <name evidence="8" type="ORF">SI8410_09013146</name>
</gene>
<dbReference type="InterPro" id="IPR057733">
    <property type="entry name" value="UBE2O-like_SH3-B"/>
</dbReference>
<dbReference type="GO" id="GO:0005524">
    <property type="term" value="F:ATP binding"/>
    <property type="evidence" value="ECO:0007669"/>
    <property type="project" value="UniProtKB-KW"/>
</dbReference>
<dbReference type="AlphaFoldDB" id="A0A7I8KZG5"/>
<evidence type="ECO:0000313" key="9">
    <source>
        <dbReference type="Proteomes" id="UP000663760"/>
    </source>
</evidence>
<feature type="compositionally biased region" description="Polar residues" evidence="6">
    <location>
        <begin position="497"/>
        <end position="506"/>
    </location>
</feature>
<feature type="domain" description="UBC core" evidence="7">
    <location>
        <begin position="675"/>
        <end position="835"/>
    </location>
</feature>
<protein>
    <recommendedName>
        <fullName evidence="1">E2 ubiquitin-conjugating enzyme</fullName>
        <ecNumber evidence="1">2.3.2.23</ecNumber>
    </recommendedName>
</protein>
<evidence type="ECO:0000313" key="8">
    <source>
        <dbReference type="EMBL" id="CAA7402468.1"/>
    </source>
</evidence>
<reference evidence="8" key="1">
    <citation type="submission" date="2020-02" db="EMBL/GenBank/DDBJ databases">
        <authorList>
            <person name="Scholz U."/>
            <person name="Mascher M."/>
            <person name="Fiebig A."/>
        </authorList>
    </citation>
    <scope>NUCLEOTIDE SEQUENCE</scope>
</reference>
<evidence type="ECO:0000256" key="4">
    <source>
        <dbReference type="ARBA" id="ARBA00022786"/>
    </source>
</evidence>
<feature type="region of interest" description="Disordered" evidence="6">
    <location>
        <begin position="1"/>
        <end position="24"/>
    </location>
</feature>
<evidence type="ECO:0000256" key="5">
    <source>
        <dbReference type="ARBA" id="ARBA00022840"/>
    </source>
</evidence>
<evidence type="ECO:0000256" key="2">
    <source>
        <dbReference type="ARBA" id="ARBA00022679"/>
    </source>
</evidence>
<dbReference type="SUPFAM" id="SSF54495">
    <property type="entry name" value="UBC-like"/>
    <property type="match status" value="1"/>
</dbReference>
<keyword evidence="2" id="KW-0808">Transferase</keyword>
<name>A0A7I8KZG5_SPIIN</name>
<dbReference type="FunFam" id="3.10.110.10:FF:000028">
    <property type="entry name" value="Probable ubiquitin-conjugating enzyme E2 23"/>
    <property type="match status" value="1"/>
</dbReference>
<organism evidence="8 9">
    <name type="scientific">Spirodela intermedia</name>
    <name type="common">Intermediate duckweed</name>
    <dbReference type="NCBI Taxonomy" id="51605"/>
    <lineage>
        <taxon>Eukaryota</taxon>
        <taxon>Viridiplantae</taxon>
        <taxon>Streptophyta</taxon>
        <taxon>Embryophyta</taxon>
        <taxon>Tracheophyta</taxon>
        <taxon>Spermatophyta</taxon>
        <taxon>Magnoliopsida</taxon>
        <taxon>Liliopsida</taxon>
        <taxon>Araceae</taxon>
        <taxon>Lemnoideae</taxon>
        <taxon>Spirodela</taxon>
    </lineage>
</organism>
<dbReference type="InterPro" id="IPR057734">
    <property type="entry name" value="UBE2O-like_SH3-C"/>
</dbReference>
<proteinExistence type="predicted"/>
<dbReference type="Gene3D" id="3.10.110.10">
    <property type="entry name" value="Ubiquitin Conjugating Enzyme"/>
    <property type="match status" value="1"/>
</dbReference>
<accession>A0A7I8KZG5</accession>
<keyword evidence="3" id="KW-0547">Nucleotide-binding</keyword>
<evidence type="ECO:0000256" key="1">
    <source>
        <dbReference type="ARBA" id="ARBA00012486"/>
    </source>
</evidence>
<dbReference type="Pfam" id="PF23043">
    <property type="entry name" value="SH3-B_UBE2O"/>
    <property type="match status" value="1"/>
</dbReference>
<dbReference type="InterPro" id="IPR057735">
    <property type="entry name" value="UBE2O-like_tSH3-B"/>
</dbReference>
<feature type="compositionally biased region" description="Acidic residues" evidence="6">
    <location>
        <begin position="8"/>
        <end position="23"/>
    </location>
</feature>
<evidence type="ECO:0000256" key="3">
    <source>
        <dbReference type="ARBA" id="ARBA00022741"/>
    </source>
</evidence>
<dbReference type="PANTHER" id="PTHR46116">
    <property type="entry name" value="(E3-INDEPENDENT) E2 UBIQUITIN-CONJUGATING ENZYME"/>
    <property type="match status" value="1"/>
</dbReference>
<dbReference type="InterPro" id="IPR000608">
    <property type="entry name" value="UBC"/>
</dbReference>
<dbReference type="OrthoDB" id="47801at2759"/>
<dbReference type="InterPro" id="IPR016135">
    <property type="entry name" value="UBQ-conjugating_enzyme/RWD"/>
</dbReference>
<dbReference type="EC" id="2.3.2.23" evidence="1"/>
<keyword evidence="5" id="KW-0067">ATP-binding</keyword>
<evidence type="ECO:0000259" key="7">
    <source>
        <dbReference type="PROSITE" id="PS50127"/>
    </source>
</evidence>
<dbReference type="PANTHER" id="PTHR46116:SF15">
    <property type="entry name" value="(E3-INDEPENDENT) E2 UBIQUITIN-CONJUGATING ENZYME"/>
    <property type="match status" value="1"/>
</dbReference>
<dbReference type="SMART" id="SM00212">
    <property type="entry name" value="UBCc"/>
    <property type="match status" value="1"/>
</dbReference>
<dbReference type="EMBL" id="LR746272">
    <property type="protein sequence ID" value="CAA7402468.1"/>
    <property type="molecule type" value="Genomic_DNA"/>
</dbReference>
<dbReference type="Pfam" id="PF00179">
    <property type="entry name" value="UQ_con"/>
    <property type="match status" value="1"/>
</dbReference>
<dbReference type="GO" id="GO:0061631">
    <property type="term" value="F:ubiquitin conjugating enzyme activity"/>
    <property type="evidence" value="ECO:0007669"/>
    <property type="project" value="UniProtKB-EC"/>
</dbReference>